<keyword evidence="9" id="KW-0807">Transducer</keyword>
<dbReference type="GO" id="GO:0005886">
    <property type="term" value="C:plasma membrane"/>
    <property type="evidence" value="ECO:0007669"/>
    <property type="project" value="UniProtKB-SubCell"/>
</dbReference>
<evidence type="ECO:0000256" key="9">
    <source>
        <dbReference type="ARBA" id="ARBA00023224"/>
    </source>
</evidence>
<feature type="transmembrane region" description="Helical" evidence="10">
    <location>
        <begin position="114"/>
        <end position="146"/>
    </location>
</feature>
<evidence type="ECO:0000256" key="3">
    <source>
        <dbReference type="ARBA" id="ARBA00022606"/>
    </source>
</evidence>
<evidence type="ECO:0000256" key="5">
    <source>
        <dbReference type="ARBA" id="ARBA00022725"/>
    </source>
</evidence>
<protein>
    <submittedName>
        <fullName evidence="11">Odorant receptor</fullName>
    </submittedName>
</protein>
<dbReference type="EMBL" id="OQ970367">
    <property type="protein sequence ID" value="WPO56474.1"/>
    <property type="molecule type" value="mRNA"/>
</dbReference>
<dbReference type="InterPro" id="IPR004117">
    <property type="entry name" value="7tm6_olfct_rcpt"/>
</dbReference>
<keyword evidence="2" id="KW-1003">Cell membrane</keyword>
<feature type="transmembrane region" description="Helical" evidence="10">
    <location>
        <begin position="210"/>
        <end position="231"/>
    </location>
</feature>
<dbReference type="Pfam" id="PF02949">
    <property type="entry name" value="7tm_6"/>
    <property type="match status" value="1"/>
</dbReference>
<dbReference type="GO" id="GO:0005549">
    <property type="term" value="F:odorant binding"/>
    <property type="evidence" value="ECO:0007669"/>
    <property type="project" value="InterPro"/>
</dbReference>
<dbReference type="PANTHER" id="PTHR21137">
    <property type="entry name" value="ODORANT RECEPTOR"/>
    <property type="match status" value="1"/>
</dbReference>
<evidence type="ECO:0000256" key="8">
    <source>
        <dbReference type="ARBA" id="ARBA00023170"/>
    </source>
</evidence>
<dbReference type="PANTHER" id="PTHR21137:SF35">
    <property type="entry name" value="ODORANT RECEPTOR 19A-RELATED"/>
    <property type="match status" value="1"/>
</dbReference>
<keyword evidence="7 10" id="KW-0472">Membrane</keyword>
<evidence type="ECO:0000313" key="11">
    <source>
        <dbReference type="EMBL" id="WPO56474.1"/>
    </source>
</evidence>
<reference evidence="11" key="1">
    <citation type="submission" date="2023-05" db="EMBL/GenBank/DDBJ databases">
        <authorList>
            <person name="Pathak J."/>
            <person name="Thiruvengadam V."/>
            <person name="Gracy G.R."/>
            <person name="M M."/>
        </authorList>
    </citation>
    <scope>NUCLEOTIDE SEQUENCE</scope>
    <source>
        <tissue evidence="11">Head and antenna</tissue>
    </source>
</reference>
<keyword evidence="4 10" id="KW-0812">Transmembrane</keyword>
<keyword evidence="8 11" id="KW-0675">Receptor</keyword>
<keyword evidence="3" id="KW-0716">Sensory transduction</keyword>
<name>A0AAU0QML2_9NEOP</name>
<evidence type="ECO:0000256" key="4">
    <source>
        <dbReference type="ARBA" id="ARBA00022692"/>
    </source>
</evidence>
<evidence type="ECO:0000256" key="2">
    <source>
        <dbReference type="ARBA" id="ARBA00022475"/>
    </source>
</evidence>
<evidence type="ECO:0000256" key="1">
    <source>
        <dbReference type="ARBA" id="ARBA00004651"/>
    </source>
</evidence>
<dbReference type="GO" id="GO:0007165">
    <property type="term" value="P:signal transduction"/>
    <property type="evidence" value="ECO:0007669"/>
    <property type="project" value="UniProtKB-KW"/>
</dbReference>
<feature type="transmembrane region" description="Helical" evidence="10">
    <location>
        <begin position="66"/>
        <end position="88"/>
    </location>
</feature>
<organism evidence="11">
    <name type="scientific">Leucinodes orbonalis</name>
    <dbReference type="NCBI Taxonomy" id="711050"/>
    <lineage>
        <taxon>Eukaryota</taxon>
        <taxon>Metazoa</taxon>
        <taxon>Ecdysozoa</taxon>
        <taxon>Arthropoda</taxon>
        <taxon>Hexapoda</taxon>
        <taxon>Insecta</taxon>
        <taxon>Pterygota</taxon>
        <taxon>Neoptera</taxon>
        <taxon>Endopterygota</taxon>
        <taxon>Lepidoptera</taxon>
        <taxon>Glossata</taxon>
        <taxon>Ditrysia</taxon>
        <taxon>Pyraloidea</taxon>
        <taxon>Crambidae</taxon>
        <taxon>Spilomelinae</taxon>
        <taxon>Leucinodes</taxon>
    </lineage>
</organism>
<accession>A0AAU0QML2</accession>
<proteinExistence type="evidence at transcript level"/>
<evidence type="ECO:0000256" key="6">
    <source>
        <dbReference type="ARBA" id="ARBA00022989"/>
    </source>
</evidence>
<sequence length="336" mass="38972">MTISIGVCLLFRNKFRVFLGEMAFKDEMVKMPLIEFILKLENGKKLMELKNLVIESQETLFKYTRLLLKCYVTSVWLVATLYLCSPIYEMIVKGDSSLRLLAFDMWFPWSLDNPVVYCASFIFHAYAGYLCCVAYPGLQLTIILLLGQVIRQLRILTFILKNLPELVTEIVKGKGDQWQMYCTAVLVQCIDHYIKLKRFSNRLNVICQPFYLTLILVAIMLVCMCSVKIAISDKLSPDTIKYYVHEFCFIMVVLMFCLLGQQVDIECADLELAVTEKWYIFDKNHKMDVRIFKTALSQRMPIFIFGSITLSLPTFTWFIKNGMSFFTLVMSVLEGI</sequence>
<dbReference type="AlphaFoldDB" id="A0AAU0QML2"/>
<evidence type="ECO:0000256" key="10">
    <source>
        <dbReference type="SAM" id="Phobius"/>
    </source>
</evidence>
<comment type="subcellular location">
    <subcellularLocation>
        <location evidence="1">Cell membrane</location>
        <topology evidence="1">Multi-pass membrane protein</topology>
    </subcellularLocation>
</comment>
<dbReference type="GO" id="GO:0004984">
    <property type="term" value="F:olfactory receptor activity"/>
    <property type="evidence" value="ECO:0007669"/>
    <property type="project" value="InterPro"/>
</dbReference>
<evidence type="ECO:0000256" key="7">
    <source>
        <dbReference type="ARBA" id="ARBA00023136"/>
    </source>
</evidence>
<feature type="transmembrane region" description="Helical" evidence="10">
    <location>
        <begin position="300"/>
        <end position="319"/>
    </location>
</feature>
<keyword evidence="5" id="KW-0552">Olfaction</keyword>
<feature type="transmembrane region" description="Helical" evidence="10">
    <location>
        <begin position="243"/>
        <end position="260"/>
    </location>
</feature>
<keyword evidence="6 10" id="KW-1133">Transmembrane helix</keyword>